<dbReference type="OrthoDB" id="275715at2759"/>
<dbReference type="Proteomes" id="UP000462212">
    <property type="component" value="Unassembled WGS sequence"/>
</dbReference>
<name>A0A8H8RFL7_9HELO</name>
<evidence type="ECO:0000256" key="1">
    <source>
        <dbReference type="SAM" id="MobiDB-lite"/>
    </source>
</evidence>
<accession>A0A8H8RFL7</accession>
<feature type="compositionally biased region" description="Basic residues" evidence="1">
    <location>
        <begin position="657"/>
        <end position="679"/>
    </location>
</feature>
<protein>
    <submittedName>
        <fullName evidence="2">Uncharacterized protein</fullName>
    </submittedName>
</protein>
<evidence type="ECO:0000313" key="2">
    <source>
        <dbReference type="EMBL" id="TVY33334.1"/>
    </source>
</evidence>
<keyword evidence="3" id="KW-1185">Reference proteome</keyword>
<feature type="compositionally biased region" description="Low complexity" evidence="1">
    <location>
        <begin position="821"/>
        <end position="859"/>
    </location>
</feature>
<feature type="region of interest" description="Disordered" evidence="1">
    <location>
        <begin position="299"/>
        <end position="361"/>
    </location>
</feature>
<feature type="compositionally biased region" description="Basic and acidic residues" evidence="1">
    <location>
        <begin position="547"/>
        <end position="559"/>
    </location>
</feature>
<reference evidence="2 3" key="1">
    <citation type="submission" date="2018-05" db="EMBL/GenBank/DDBJ databases">
        <title>Genome sequencing and assembly of the regulated plant pathogen Lachnellula willkommii and related sister species for the development of diagnostic species identification markers.</title>
        <authorList>
            <person name="Giroux E."/>
            <person name="Bilodeau G."/>
        </authorList>
    </citation>
    <scope>NUCLEOTIDE SEQUENCE [LARGE SCALE GENOMIC DNA]</scope>
    <source>
        <strain evidence="2 3">CBS 197.66</strain>
    </source>
</reference>
<feature type="region of interest" description="Disordered" evidence="1">
    <location>
        <begin position="637"/>
        <end position="864"/>
    </location>
</feature>
<proteinExistence type="predicted"/>
<feature type="region of interest" description="Disordered" evidence="1">
    <location>
        <begin position="530"/>
        <end position="559"/>
    </location>
</feature>
<feature type="compositionally biased region" description="Low complexity" evidence="1">
    <location>
        <begin position="793"/>
        <end position="806"/>
    </location>
</feature>
<feature type="compositionally biased region" description="Polar residues" evidence="1">
    <location>
        <begin position="1067"/>
        <end position="1077"/>
    </location>
</feature>
<gene>
    <name evidence="2" type="ORF">LSUB1_G007691</name>
</gene>
<feature type="compositionally biased region" description="Polar residues" evidence="1">
    <location>
        <begin position="325"/>
        <end position="347"/>
    </location>
</feature>
<feature type="compositionally biased region" description="Acidic residues" evidence="1">
    <location>
        <begin position="748"/>
        <end position="765"/>
    </location>
</feature>
<feature type="compositionally biased region" description="Low complexity" evidence="1">
    <location>
        <begin position="680"/>
        <end position="691"/>
    </location>
</feature>
<organism evidence="2 3">
    <name type="scientific">Lachnellula subtilissima</name>
    <dbReference type="NCBI Taxonomy" id="602034"/>
    <lineage>
        <taxon>Eukaryota</taxon>
        <taxon>Fungi</taxon>
        <taxon>Dikarya</taxon>
        <taxon>Ascomycota</taxon>
        <taxon>Pezizomycotina</taxon>
        <taxon>Leotiomycetes</taxon>
        <taxon>Helotiales</taxon>
        <taxon>Lachnaceae</taxon>
        <taxon>Lachnellula</taxon>
    </lineage>
</organism>
<sequence>MARLTVNAQKGNHSVQADPYRAVPSHQFTAPVPAPSPTAANSLDYWSVVLQLETTLSTQPAIVPYHSSSAFTFTPPYTFNAPQASPVTLLKLHTLPGSSPPVTAGYSPSANLTQYPSSHIAPRINSSFASTAPYTLAATPQIPVNYIYQADLDCDGDTDTEIGFGGSSSTAIFTPRPLGSPCPHNHFQPTNKQSLKRDIRYDLAPLLGAWNSSPVTLANSFALEVESSSSTAPLSRRQSIPDVDSSKGDSSWDSSPVEVEPRLQSDSKNINSFPGQYLQKEEDLSPLFSSPLKAYPRTKRKLGAVQKKTPPTVAQLPTRTEKLKVSSTASKSVANSRLPFHQNSSTGHRNEKGPSRPRKSVASAGKFKNLVTDSVLVVILLVVNLPIPAERLRALEVTGRIKSLYILAFPGYNSPRYILTSLNLVRPSHFLGRLGYIALSAEEGYLIVTRWLLARRQNRPVEHDIFEGLPVRQWRKEYITIAPPPSTETSAAQNDIWAIELPHGMPKDSHLLPQHSQDLLRAARSGKLYGKRTAPAEEEEIDPEITLGEKPEKKEDDTKVQGYTVKTWKQLPRHMEAPDIDYLAKRRTNIKTVTTKQAAAPTLTKATVKRIDATGAEYLQDVVVPNGQEIDGEVVASTTIPDPNAKPLDPYAAPTPSRKKAPINRKRPKGPGRGRKKKPAPTSVPVAVPAVEGIPNSEGVVPGPEVRSFSNECEPTNILEGVKTQPDNGAPPAHNEDVEMGDGSNIASDDEDDEGEEGDDDEGEEFAQGSPAKRQRTSSPALSSLPTMKEIPDLVPSLASPVPSSAKVEKEKPDGSPLKHIAITTSTLTSPIPSPTATAAPPFLDPASAPIPIESAEIPPVDPTNLDTVMQEAVSEMAPTELPPPPPKATVVEEVAAVETRQEEEEEEDMLLDIVDTANNARMGGKVPNAMTEPELPPSEPVATRTPEAPISVPVAAAEPEVSIPAVDVEPAQDKLELESMVAAEAAEPEHEQIEPTKVEDLLVESPKQSGQTSPGAVETQKATSEAPPSPVKVQPEVVPAPEPEKAPETVEDEDDFPDLLGGLEKSLSNPAPTRTSIPVEEPVVAEAVKESGSGGGDADADEDEKKEG</sequence>
<dbReference type="AlphaFoldDB" id="A0A8H8RFL7"/>
<feature type="region of interest" description="Disordered" evidence="1">
    <location>
        <begin position="921"/>
        <end position="947"/>
    </location>
</feature>
<feature type="region of interest" description="Disordered" evidence="1">
    <location>
        <begin position="165"/>
        <end position="193"/>
    </location>
</feature>
<feature type="region of interest" description="Disordered" evidence="1">
    <location>
        <begin position="1003"/>
        <end position="1109"/>
    </location>
</feature>
<dbReference type="EMBL" id="QGMJ01000821">
    <property type="protein sequence ID" value="TVY33334.1"/>
    <property type="molecule type" value="Genomic_DNA"/>
</dbReference>
<evidence type="ECO:0000313" key="3">
    <source>
        <dbReference type="Proteomes" id="UP000462212"/>
    </source>
</evidence>
<comment type="caution">
    <text evidence="2">The sequence shown here is derived from an EMBL/GenBank/DDBJ whole genome shotgun (WGS) entry which is preliminary data.</text>
</comment>
<feature type="compositionally biased region" description="Polar residues" evidence="1">
    <location>
        <begin position="228"/>
        <end position="238"/>
    </location>
</feature>
<feature type="region of interest" description="Disordered" evidence="1">
    <location>
        <begin position="228"/>
        <end position="273"/>
    </location>
</feature>
<feature type="compositionally biased region" description="Polar residues" evidence="1">
    <location>
        <begin position="777"/>
        <end position="786"/>
    </location>
</feature>